<dbReference type="AlphaFoldDB" id="L7C9L8"/>
<protein>
    <submittedName>
        <fullName evidence="2">Uncharacterized protein</fullName>
    </submittedName>
</protein>
<keyword evidence="1" id="KW-1133">Transmembrane helix</keyword>
<evidence type="ECO:0000256" key="1">
    <source>
        <dbReference type="SAM" id="Phobius"/>
    </source>
</evidence>
<dbReference type="PATRIC" id="fig|993516.3.peg.6004"/>
<reference evidence="2 3" key="1">
    <citation type="journal article" date="2013" name="Mar. Genomics">
        <title>Expression of sulfatases in Rhodopirellula baltica and the diversity of sulfatases in the genus Rhodopirellula.</title>
        <authorList>
            <person name="Wegner C.E."/>
            <person name="Richter-Heitmann T."/>
            <person name="Klindworth A."/>
            <person name="Klockow C."/>
            <person name="Richter M."/>
            <person name="Achstetter T."/>
            <person name="Glockner F.O."/>
            <person name="Harder J."/>
        </authorList>
    </citation>
    <scope>NUCLEOTIDE SEQUENCE [LARGE SCALE GENOMIC DNA]</scope>
    <source>
        <strain evidence="2 3">SWK14</strain>
    </source>
</reference>
<dbReference type="Proteomes" id="UP000010959">
    <property type="component" value="Unassembled WGS sequence"/>
</dbReference>
<evidence type="ECO:0000313" key="2">
    <source>
        <dbReference type="EMBL" id="ELP30352.1"/>
    </source>
</evidence>
<keyword evidence="1" id="KW-0472">Membrane</keyword>
<comment type="caution">
    <text evidence="2">The sequence shown here is derived from an EMBL/GenBank/DDBJ whole genome shotgun (WGS) entry which is preliminary data.</text>
</comment>
<proteinExistence type="predicted"/>
<gene>
    <name evidence="2" type="ORF">RBSWK_05614</name>
</gene>
<sequence>MAVAPRKATQLLGSKGRDGFTILEVMIALTASLLLLLSLTKAFKLIGDQITESQAEVELSSTLRDTTFRLREELRRATASMVPASNGSNDALTTDGYLTYHEGPFTDLTTVIGDIPVPGADRNYFPQSRYGDIDDFLSFTARAEKDSPFVGVVPWGVLEAKRRVDMLKAGGTYTVPAGYDPTRLTPITSTLAEIAYWISPEWQRKADGTLVYDTTNGYPLFVDNDNDLLPDRLNLHRRVLLIRGDLSITPSEAGLSGSGVDDVPQLMYLHGTGAGVIEPLAYAGGGGVNRGHSRLFWSAADQMAIPGDPRLGRGAVSPAWMTGLAYLQQVMDLSISRLENSTGSVVSYQYGQPTHFVRANTMADVSKPENRFGAVRMPIDLADAGSQQTYMPMLALCPPHPYLAQNNREAIFPAQAYPATAASPGPGANNQFRYGRLTMKTYLRPEFNLADAVHDDPSHIPSVASTSPAIRIGRAGDDIVARDVLGFDLRIFDPEAPLYTGVGADGLAGAGSVDDDGSSVTDDISELGWVDSDDVRVGVTDPLIRDVLETASISSGGGSIVFEQTDQGDFVDLNYARLEGGPIMGAYFDASRNGNTVTPNAARTLDLVTPFSGIEVAAGGAAPSDWLFPESFLMSGRAVPSRNALRSAFFQSTFDTWSNHYARDSYDQEGQDITLGGTLGLSFSAAYGPYRTSILSGSSTRTEPLASRVWTSNLLRSNYQPFASVPYHEYRGPSVTSPTLRTDTTSVLSDSPLHVTAPFSNPLEALSISVRVYDSTAGQLRQQTIVEYFQ</sequence>
<feature type="transmembrane region" description="Helical" evidence="1">
    <location>
        <begin position="20"/>
        <end position="39"/>
    </location>
</feature>
<organism evidence="2 3">
    <name type="scientific">Rhodopirellula baltica SWK14</name>
    <dbReference type="NCBI Taxonomy" id="993516"/>
    <lineage>
        <taxon>Bacteria</taxon>
        <taxon>Pseudomonadati</taxon>
        <taxon>Planctomycetota</taxon>
        <taxon>Planctomycetia</taxon>
        <taxon>Pirellulales</taxon>
        <taxon>Pirellulaceae</taxon>
        <taxon>Rhodopirellula</taxon>
    </lineage>
</organism>
<dbReference type="EMBL" id="AMWG01000158">
    <property type="protein sequence ID" value="ELP30352.1"/>
    <property type="molecule type" value="Genomic_DNA"/>
</dbReference>
<accession>L7C9L8</accession>
<name>L7C9L8_RHOBT</name>
<keyword evidence="1" id="KW-0812">Transmembrane</keyword>
<evidence type="ECO:0000313" key="3">
    <source>
        <dbReference type="Proteomes" id="UP000010959"/>
    </source>
</evidence>